<reference evidence="3 4" key="2">
    <citation type="submission" date="2024-07" db="EMBL/GenBank/DDBJ databases">
        <authorList>
            <person name="Akdeniz Z."/>
        </authorList>
    </citation>
    <scope>NUCLEOTIDE SEQUENCE [LARGE SCALE GENOMIC DNA]</scope>
</reference>
<feature type="transmembrane region" description="Helical" evidence="1">
    <location>
        <begin position="51"/>
        <end position="73"/>
    </location>
</feature>
<evidence type="ECO:0000313" key="2">
    <source>
        <dbReference type="EMBL" id="CAI9939100.1"/>
    </source>
</evidence>
<gene>
    <name evidence="2" type="ORF">HINF_LOCUS26745</name>
    <name evidence="3" type="ORF">HINF_LOCUS28508</name>
</gene>
<evidence type="ECO:0000256" key="1">
    <source>
        <dbReference type="SAM" id="Phobius"/>
    </source>
</evidence>
<protein>
    <submittedName>
        <fullName evidence="3">Hypothetical_protein</fullName>
    </submittedName>
</protein>
<evidence type="ECO:0000313" key="3">
    <source>
        <dbReference type="EMBL" id="CAL6022143.1"/>
    </source>
</evidence>
<organism evidence="2">
    <name type="scientific">Hexamita inflata</name>
    <dbReference type="NCBI Taxonomy" id="28002"/>
    <lineage>
        <taxon>Eukaryota</taxon>
        <taxon>Metamonada</taxon>
        <taxon>Diplomonadida</taxon>
        <taxon>Hexamitidae</taxon>
        <taxon>Hexamitinae</taxon>
        <taxon>Hexamita</taxon>
    </lineage>
</organism>
<dbReference type="Proteomes" id="UP001642409">
    <property type="component" value="Unassembled WGS sequence"/>
</dbReference>
<evidence type="ECO:0000313" key="4">
    <source>
        <dbReference type="Proteomes" id="UP001642409"/>
    </source>
</evidence>
<keyword evidence="1" id="KW-0812">Transmembrane</keyword>
<keyword evidence="1" id="KW-1133">Transmembrane helix</keyword>
<name>A0AA86U224_9EUKA</name>
<keyword evidence="4" id="KW-1185">Reference proteome</keyword>
<dbReference type="EMBL" id="CATOUU010000660">
    <property type="protein sequence ID" value="CAI9939100.1"/>
    <property type="molecule type" value="Genomic_DNA"/>
</dbReference>
<dbReference type="EMBL" id="CAXDID020000090">
    <property type="protein sequence ID" value="CAL6022143.1"/>
    <property type="molecule type" value="Genomic_DNA"/>
</dbReference>
<reference evidence="2" key="1">
    <citation type="submission" date="2023-06" db="EMBL/GenBank/DDBJ databases">
        <authorList>
            <person name="Kurt Z."/>
        </authorList>
    </citation>
    <scope>NUCLEOTIDE SEQUENCE</scope>
</reference>
<comment type="caution">
    <text evidence="2">The sequence shown here is derived from an EMBL/GenBank/DDBJ whole genome shotgun (WGS) entry which is preliminary data.</text>
</comment>
<sequence>MTEYYKTLEECKSKCELGFQCVEDKIQQGGQQTTVYKCVEYEAPSNQSYTIIYIMVPVAVVSLIILVSLLVYFKKRVKTANALQSKAAAFVINPDLNSGEFDDFQEIQLDDIPQFMPDPLPRLSPLGQQESIKTIKESASPAKTVADFPAGIYLKIFSHEKSVKNAQILFVLKQFKEVPELIFQKQRGQGVILLFPTPKECNQFGRQFLQQQKDLKVTKPKNQNELVEDGTDLRAYVLVQKK</sequence>
<keyword evidence="1" id="KW-0472">Membrane</keyword>
<proteinExistence type="predicted"/>
<accession>A0AA86U224</accession>
<dbReference type="AlphaFoldDB" id="A0AA86U224"/>